<evidence type="ECO:0000256" key="3">
    <source>
        <dbReference type="ARBA" id="ARBA00022679"/>
    </source>
</evidence>
<gene>
    <name evidence="10" type="ORF">HXX76_013860</name>
</gene>
<evidence type="ECO:0000256" key="7">
    <source>
        <dbReference type="PROSITE-ProRule" id="PRU10141"/>
    </source>
</evidence>
<dbReference type="AlphaFoldDB" id="A0A835VTH6"/>
<keyword evidence="2" id="KW-0723">Serine/threonine-protein kinase</keyword>
<dbReference type="EMBL" id="JAEHOC010000057">
    <property type="protein sequence ID" value="KAG2425278.1"/>
    <property type="molecule type" value="Genomic_DNA"/>
</dbReference>
<dbReference type="GO" id="GO:0004707">
    <property type="term" value="F:MAP kinase activity"/>
    <property type="evidence" value="ECO:0007669"/>
    <property type="project" value="InterPro"/>
</dbReference>
<evidence type="ECO:0000256" key="4">
    <source>
        <dbReference type="ARBA" id="ARBA00022741"/>
    </source>
</evidence>
<evidence type="ECO:0000256" key="5">
    <source>
        <dbReference type="ARBA" id="ARBA00022777"/>
    </source>
</evidence>
<feature type="compositionally biased region" description="Gly residues" evidence="8">
    <location>
        <begin position="564"/>
        <end position="583"/>
    </location>
</feature>
<sequence>MQASRNENRPPAYHARPDGQQNQHHERAQHQPAPHPGPSLPEGTSFLAGLSTYNETKRYTVHSLIGKGSYGLVCAAKDNLTGEMVAIKKIQNVFDNVADAHRILREITLLRVLRHPDIVEIKHIMLPSDPNTFKDLYVCFELMESDLHTVIGANDDLTADHHKVFLFQLLRGLNFMHSNGVLHRDLKPKNILANSNCKLKICDFGLARPHLLDGAGAAPLTPVLWTDYVATRWYRAPELCGCFYGRYSSAVDMWSIGCIFAEVLLGKPLFPGRDAVNQLQLITDLLGKPPPHVIDAIGNVKARAFLNALEPKRPRQLSSKFPAADPLALDLLARLLAFDPAVRPTAAEALGHPYFSGLPSAVQQESVCIADDFQFESCRLSEGDVRHLIYREALQYHPHVLRAYSSQVAALQQQQAAAAAQVQAAQAAQAAAAAQAAQAQALAAQAAQAVQAAAAAQASAAANLRAAAAAASGLSPRYQQQQQSHFQPSYHLGSASVASATALGAAALGQLMDSGRVPSDGCAAANPHTLASTSSSDAVSLAFMLHAQDSSSGGGGLSSSMSGLSGGGGSGSGSLMSGCGGGSSSHKMTSLSGGGSSAGFLLQPHAVPPQQQPLQSLNSNTLHNAHQQQQQQHLQQQAGSNGGFQCLPAGHHTHGVQGHYGGNLAPAQQQQPIGPPPGFGYGWEPQQQQQATQPMQVQQQHAASSAPYSLQSHHTLQYPQYMAAGAPQPPQHQPGVMSGGLSPSAAAAAAAAWAGLSGLAPPAPQPAPHSQAASGALTPRYGAGSGW</sequence>
<keyword evidence="4 7" id="KW-0547">Nucleotide-binding</keyword>
<comment type="caution">
    <text evidence="10">The sequence shown here is derived from an EMBL/GenBank/DDBJ whole genome shotgun (WGS) entry which is preliminary data.</text>
</comment>
<keyword evidence="6 7" id="KW-0067">ATP-binding</keyword>
<feature type="region of interest" description="Disordered" evidence="8">
    <location>
        <begin position="761"/>
        <end position="787"/>
    </location>
</feature>
<dbReference type="PROSITE" id="PS01351">
    <property type="entry name" value="MAPK"/>
    <property type="match status" value="1"/>
</dbReference>
<dbReference type="PROSITE" id="PS50011">
    <property type="entry name" value="PROTEIN_KINASE_DOM"/>
    <property type="match status" value="1"/>
</dbReference>
<dbReference type="Gene3D" id="3.30.200.20">
    <property type="entry name" value="Phosphorylase Kinase, domain 1"/>
    <property type="match status" value="1"/>
</dbReference>
<organism evidence="10 11">
    <name type="scientific">Chlamydomonas incerta</name>
    <dbReference type="NCBI Taxonomy" id="51695"/>
    <lineage>
        <taxon>Eukaryota</taxon>
        <taxon>Viridiplantae</taxon>
        <taxon>Chlorophyta</taxon>
        <taxon>core chlorophytes</taxon>
        <taxon>Chlorophyceae</taxon>
        <taxon>CS clade</taxon>
        <taxon>Chlamydomonadales</taxon>
        <taxon>Chlamydomonadaceae</taxon>
        <taxon>Chlamydomonas</taxon>
    </lineage>
</organism>
<keyword evidence="3" id="KW-0808">Transferase</keyword>
<keyword evidence="11" id="KW-1185">Reference proteome</keyword>
<evidence type="ECO:0000259" key="9">
    <source>
        <dbReference type="PROSITE" id="PS50011"/>
    </source>
</evidence>
<evidence type="ECO:0000256" key="6">
    <source>
        <dbReference type="ARBA" id="ARBA00022840"/>
    </source>
</evidence>
<feature type="binding site" evidence="7">
    <location>
        <position position="89"/>
    </location>
    <ligand>
        <name>ATP</name>
        <dbReference type="ChEBI" id="CHEBI:30616"/>
    </ligand>
</feature>
<evidence type="ECO:0000256" key="8">
    <source>
        <dbReference type="SAM" id="MobiDB-lite"/>
    </source>
</evidence>
<evidence type="ECO:0000256" key="2">
    <source>
        <dbReference type="ARBA" id="ARBA00022527"/>
    </source>
</evidence>
<evidence type="ECO:0000313" key="11">
    <source>
        <dbReference type="Proteomes" id="UP000650467"/>
    </source>
</evidence>
<feature type="domain" description="Protein kinase" evidence="9">
    <location>
        <begin position="59"/>
        <end position="355"/>
    </location>
</feature>
<evidence type="ECO:0000256" key="1">
    <source>
        <dbReference type="ARBA" id="ARBA00008832"/>
    </source>
</evidence>
<dbReference type="FunFam" id="3.30.200.20:FF:000046">
    <property type="entry name" value="Mitogen-activated protein kinase"/>
    <property type="match status" value="1"/>
</dbReference>
<dbReference type="PANTHER" id="PTHR24055">
    <property type="entry name" value="MITOGEN-ACTIVATED PROTEIN KINASE"/>
    <property type="match status" value="1"/>
</dbReference>
<feature type="region of interest" description="Disordered" evidence="8">
    <location>
        <begin position="552"/>
        <end position="693"/>
    </location>
</feature>
<dbReference type="InterPro" id="IPR003527">
    <property type="entry name" value="MAP_kinase_CS"/>
</dbReference>
<dbReference type="InterPro" id="IPR011009">
    <property type="entry name" value="Kinase-like_dom_sf"/>
</dbReference>
<dbReference type="SUPFAM" id="SSF56112">
    <property type="entry name" value="Protein kinase-like (PK-like)"/>
    <property type="match status" value="1"/>
</dbReference>
<feature type="region of interest" description="Disordered" evidence="8">
    <location>
        <begin position="1"/>
        <end position="46"/>
    </location>
</feature>
<comment type="similarity">
    <text evidence="1">Belongs to the protein kinase superfamily. CMGC Ser/Thr protein kinase family. MAP kinase subfamily.</text>
</comment>
<dbReference type="Pfam" id="PF00069">
    <property type="entry name" value="Pkinase"/>
    <property type="match status" value="1"/>
</dbReference>
<name>A0A835VTH6_CHLIN</name>
<dbReference type="OrthoDB" id="2396at2759"/>
<proteinExistence type="inferred from homology"/>
<dbReference type="PROSITE" id="PS00107">
    <property type="entry name" value="PROTEIN_KINASE_ATP"/>
    <property type="match status" value="1"/>
</dbReference>
<dbReference type="InterPro" id="IPR000719">
    <property type="entry name" value="Prot_kinase_dom"/>
</dbReference>
<dbReference type="FunFam" id="1.10.510.10:FF:000098">
    <property type="entry name" value="Mitogen-activated protein kinase 1"/>
    <property type="match status" value="1"/>
</dbReference>
<accession>A0A835VTH6</accession>
<evidence type="ECO:0000313" key="10">
    <source>
        <dbReference type="EMBL" id="KAG2425278.1"/>
    </source>
</evidence>
<dbReference type="Gene3D" id="1.10.510.10">
    <property type="entry name" value="Transferase(Phosphotransferase) domain 1"/>
    <property type="match status" value="1"/>
</dbReference>
<keyword evidence="5" id="KW-0418">Kinase</keyword>
<dbReference type="GO" id="GO:0005524">
    <property type="term" value="F:ATP binding"/>
    <property type="evidence" value="ECO:0007669"/>
    <property type="project" value="UniProtKB-UniRule"/>
</dbReference>
<dbReference type="InterPro" id="IPR050117">
    <property type="entry name" value="MAPK"/>
</dbReference>
<reference evidence="10" key="1">
    <citation type="journal article" date="2020" name="bioRxiv">
        <title>Comparative genomics of Chlamydomonas.</title>
        <authorList>
            <person name="Craig R.J."/>
            <person name="Hasan A.R."/>
            <person name="Ness R.W."/>
            <person name="Keightley P.D."/>
        </authorList>
    </citation>
    <scope>NUCLEOTIDE SEQUENCE</scope>
    <source>
        <strain evidence="10">SAG 7.73</strain>
    </source>
</reference>
<protein>
    <recommendedName>
        <fullName evidence="9">Protein kinase domain-containing protein</fullName>
    </recommendedName>
</protein>
<dbReference type="InterPro" id="IPR017441">
    <property type="entry name" value="Protein_kinase_ATP_BS"/>
</dbReference>
<feature type="compositionally biased region" description="Low complexity" evidence="8">
    <location>
        <begin position="612"/>
        <end position="637"/>
    </location>
</feature>
<dbReference type="SMART" id="SM00220">
    <property type="entry name" value="S_TKc"/>
    <property type="match status" value="1"/>
</dbReference>
<dbReference type="Proteomes" id="UP000650467">
    <property type="component" value="Unassembled WGS sequence"/>
</dbReference>